<evidence type="ECO:0000256" key="2">
    <source>
        <dbReference type="SAM" id="Phobius"/>
    </source>
</evidence>
<feature type="compositionally biased region" description="Polar residues" evidence="1">
    <location>
        <begin position="157"/>
        <end position="178"/>
    </location>
</feature>
<feature type="region of interest" description="Disordered" evidence="1">
    <location>
        <begin position="150"/>
        <end position="178"/>
    </location>
</feature>
<sequence length="435" mass="48177">MSNHSLNGSPYSTSLSGHIFGFSPDTTGLERDDAVPPLQLDDVQSAVPLDNVYDEEAAPTVAFPPNATLGSPRVTITTSPPQVEYAIPNQAGARYPEYIPGTTSFSQQGPSLFQAGTSRVSTVGSELDKLGELPTTFTSPRYPFTRSVPSHVKRDSFSSTGSGPRNFQSGGSELSLGTKTDMISKTSSYDGDRRCFSSPVTGNKKSYLTTSTSLPAGTIDQIPISPLLRPQQGPSPTRTPSPFRSLIYLRLRSHPRPEPFVPRDPYQLTIVHPPKGILLHLLCQILLQFYRHLLLRLPSIYFARVSHVFVDAEVSRPEVQRMIDERNQHEGYWWPADHEWVSPNVSSSMIRFKESWEGFIESVLKEWKTLNVVSALLLTAILAIFQIEGAAKAIAIRTSASLSLICALMSLIYGCVYILRFATMKSMYRAFKWAE</sequence>
<keyword evidence="2" id="KW-0472">Membrane</keyword>
<dbReference type="OrthoDB" id="3062801at2759"/>
<keyword evidence="4" id="KW-1185">Reference proteome</keyword>
<dbReference type="Proteomes" id="UP000054279">
    <property type="component" value="Unassembled WGS sequence"/>
</dbReference>
<name>A0A0C9TSC6_SPHS4</name>
<dbReference type="EMBL" id="KN837216">
    <property type="protein sequence ID" value="KIJ33183.1"/>
    <property type="molecule type" value="Genomic_DNA"/>
</dbReference>
<protein>
    <submittedName>
        <fullName evidence="3">Uncharacterized protein</fullName>
    </submittedName>
</protein>
<feature type="transmembrane region" description="Helical" evidence="2">
    <location>
        <begin position="399"/>
        <end position="419"/>
    </location>
</feature>
<keyword evidence="2" id="KW-0812">Transmembrane</keyword>
<keyword evidence="2" id="KW-1133">Transmembrane helix</keyword>
<evidence type="ECO:0000313" key="4">
    <source>
        <dbReference type="Proteomes" id="UP000054279"/>
    </source>
</evidence>
<reference evidence="3 4" key="1">
    <citation type="submission" date="2014-06" db="EMBL/GenBank/DDBJ databases">
        <title>Evolutionary Origins and Diversification of the Mycorrhizal Mutualists.</title>
        <authorList>
            <consortium name="DOE Joint Genome Institute"/>
            <consortium name="Mycorrhizal Genomics Consortium"/>
            <person name="Kohler A."/>
            <person name="Kuo A."/>
            <person name="Nagy L.G."/>
            <person name="Floudas D."/>
            <person name="Copeland A."/>
            <person name="Barry K.W."/>
            <person name="Cichocki N."/>
            <person name="Veneault-Fourrey C."/>
            <person name="LaButti K."/>
            <person name="Lindquist E.A."/>
            <person name="Lipzen A."/>
            <person name="Lundell T."/>
            <person name="Morin E."/>
            <person name="Murat C."/>
            <person name="Riley R."/>
            <person name="Ohm R."/>
            <person name="Sun H."/>
            <person name="Tunlid A."/>
            <person name="Henrissat B."/>
            <person name="Grigoriev I.V."/>
            <person name="Hibbett D.S."/>
            <person name="Martin F."/>
        </authorList>
    </citation>
    <scope>NUCLEOTIDE SEQUENCE [LARGE SCALE GENOMIC DNA]</scope>
    <source>
        <strain evidence="3 4">SS14</strain>
    </source>
</reference>
<dbReference type="AlphaFoldDB" id="A0A0C9TSC6"/>
<gene>
    <name evidence="3" type="ORF">M422DRAFT_35560</name>
</gene>
<organism evidence="3 4">
    <name type="scientific">Sphaerobolus stellatus (strain SS14)</name>
    <dbReference type="NCBI Taxonomy" id="990650"/>
    <lineage>
        <taxon>Eukaryota</taxon>
        <taxon>Fungi</taxon>
        <taxon>Dikarya</taxon>
        <taxon>Basidiomycota</taxon>
        <taxon>Agaricomycotina</taxon>
        <taxon>Agaricomycetes</taxon>
        <taxon>Phallomycetidae</taxon>
        <taxon>Geastrales</taxon>
        <taxon>Sphaerobolaceae</taxon>
        <taxon>Sphaerobolus</taxon>
    </lineage>
</organism>
<evidence type="ECO:0000256" key="1">
    <source>
        <dbReference type="SAM" id="MobiDB-lite"/>
    </source>
</evidence>
<feature type="region of interest" description="Disordered" evidence="1">
    <location>
        <begin position="223"/>
        <end position="242"/>
    </location>
</feature>
<feature type="non-terminal residue" evidence="3">
    <location>
        <position position="435"/>
    </location>
</feature>
<accession>A0A0C9TSC6</accession>
<evidence type="ECO:0000313" key="3">
    <source>
        <dbReference type="EMBL" id="KIJ33183.1"/>
    </source>
</evidence>
<dbReference type="HOGENOM" id="CLU_631013_0_0_1"/>
<proteinExistence type="predicted"/>